<dbReference type="GO" id="GO:0016853">
    <property type="term" value="F:isomerase activity"/>
    <property type="evidence" value="ECO:0007669"/>
    <property type="project" value="UniProtKB-KW"/>
</dbReference>
<dbReference type="AlphaFoldDB" id="A0A923KPG9"/>
<dbReference type="Pfam" id="PF16036">
    <property type="entry name" value="Chalcone_3"/>
    <property type="match status" value="1"/>
</dbReference>
<feature type="domain" description="Chalcone isomerase" evidence="2">
    <location>
        <begin position="43"/>
        <end position="185"/>
    </location>
</feature>
<dbReference type="Gene3D" id="3.50.70.10">
    <property type="match status" value="1"/>
</dbReference>
<keyword evidence="4" id="KW-1185">Reference proteome</keyword>
<organism evidence="3 4">
    <name type="scientific">Undibacterium jejuense</name>
    <dbReference type="NCBI Taxonomy" id="1344949"/>
    <lineage>
        <taxon>Bacteria</taxon>
        <taxon>Pseudomonadati</taxon>
        <taxon>Pseudomonadota</taxon>
        <taxon>Betaproteobacteria</taxon>
        <taxon>Burkholderiales</taxon>
        <taxon>Oxalobacteraceae</taxon>
        <taxon>Undibacterium</taxon>
    </lineage>
</organism>
<dbReference type="EMBL" id="JACOFV010000010">
    <property type="protein sequence ID" value="MBC3862843.1"/>
    <property type="molecule type" value="Genomic_DNA"/>
</dbReference>
<dbReference type="Proteomes" id="UP000634011">
    <property type="component" value="Unassembled WGS sequence"/>
</dbReference>
<feature type="signal peptide" evidence="1">
    <location>
        <begin position="1"/>
        <end position="26"/>
    </location>
</feature>
<evidence type="ECO:0000259" key="2">
    <source>
        <dbReference type="Pfam" id="PF16036"/>
    </source>
</evidence>
<proteinExistence type="predicted"/>
<dbReference type="InterPro" id="IPR016088">
    <property type="entry name" value="Chalcone_isomerase_3-sand"/>
</dbReference>
<gene>
    <name evidence="3" type="ORF">H8K32_12075</name>
</gene>
<comment type="caution">
    <text evidence="3">The sequence shown here is derived from an EMBL/GenBank/DDBJ whole genome shotgun (WGS) entry which is preliminary data.</text>
</comment>
<accession>A0A923KPG9</accession>
<protein>
    <submittedName>
        <fullName evidence="3">Chalcone isomerase family protein</fullName>
    </submittedName>
</protein>
<keyword evidence="3" id="KW-0413">Isomerase</keyword>
<sequence>MNPRRWQCVAIFLTWIISIGTPAALAETPVSEAVPVHIQTELPKAVMQGQGTYRWFGLRIYDATLWTGPEGWNDLQKNKVALDLRYARNLVGRKIADASVQEMEKLHQGSASQRQKWLQQMTTLFPDVKEGTHITGIYIPNESARFYLDGKWLGEIRDAEFARAFFAIWLDPQTSAPDLRKKLLGHS</sequence>
<reference evidence="3" key="1">
    <citation type="submission" date="2020-08" db="EMBL/GenBank/DDBJ databases">
        <title>Novel species isolated from subtropical streams in China.</title>
        <authorList>
            <person name="Lu H."/>
        </authorList>
    </citation>
    <scope>NUCLEOTIDE SEQUENCE</scope>
    <source>
        <strain evidence="3">KACC 12607</strain>
    </source>
</reference>
<evidence type="ECO:0000313" key="4">
    <source>
        <dbReference type="Proteomes" id="UP000634011"/>
    </source>
</evidence>
<dbReference type="InterPro" id="IPR016087">
    <property type="entry name" value="Chalcone_isomerase"/>
</dbReference>
<dbReference type="RefSeq" id="WP_186912788.1">
    <property type="nucleotide sequence ID" value="NZ_JACOFV010000010.1"/>
</dbReference>
<keyword evidence="1" id="KW-0732">Signal</keyword>
<feature type="chain" id="PRO_5037875068" evidence="1">
    <location>
        <begin position="27"/>
        <end position="187"/>
    </location>
</feature>
<evidence type="ECO:0000256" key="1">
    <source>
        <dbReference type="SAM" id="SignalP"/>
    </source>
</evidence>
<name>A0A923KPG9_9BURK</name>
<evidence type="ECO:0000313" key="3">
    <source>
        <dbReference type="EMBL" id="MBC3862843.1"/>
    </source>
</evidence>